<protein>
    <submittedName>
        <fullName evidence="1">Uncharacterized protein</fullName>
    </submittedName>
</protein>
<name>W2NSV0_PHYNI</name>
<gene>
    <name evidence="1" type="ORF">L914_04606</name>
</gene>
<evidence type="ECO:0000313" key="1">
    <source>
        <dbReference type="EMBL" id="ETM51600.1"/>
    </source>
</evidence>
<dbReference type="Proteomes" id="UP000054532">
    <property type="component" value="Unassembled WGS sequence"/>
</dbReference>
<organism evidence="1">
    <name type="scientific">Phytophthora nicotianae</name>
    <name type="common">Potato buckeye rot agent</name>
    <name type="synonym">Phytophthora parasitica</name>
    <dbReference type="NCBI Taxonomy" id="4792"/>
    <lineage>
        <taxon>Eukaryota</taxon>
        <taxon>Sar</taxon>
        <taxon>Stramenopiles</taxon>
        <taxon>Oomycota</taxon>
        <taxon>Peronosporomycetes</taxon>
        <taxon>Peronosporales</taxon>
        <taxon>Peronosporaceae</taxon>
        <taxon>Phytophthora</taxon>
    </lineage>
</organism>
<proteinExistence type="predicted"/>
<reference evidence="1" key="1">
    <citation type="submission" date="2013-11" db="EMBL/GenBank/DDBJ databases">
        <title>The Genome Sequence of Phytophthora parasitica IAC_01/95.</title>
        <authorList>
            <consortium name="The Broad Institute Genomics Platform"/>
            <person name="Russ C."/>
            <person name="Tyler B."/>
            <person name="Panabieres F."/>
            <person name="Shan W."/>
            <person name="Tripathy S."/>
            <person name="Grunwald N."/>
            <person name="Machado M."/>
            <person name="Johnson C.S."/>
            <person name="Arredondo F."/>
            <person name="Hong C."/>
            <person name="Coffey M."/>
            <person name="Young S.K."/>
            <person name="Zeng Q."/>
            <person name="Gargeya S."/>
            <person name="Fitzgerald M."/>
            <person name="Abouelleil A."/>
            <person name="Alvarado L."/>
            <person name="Chapman S.B."/>
            <person name="Gainer-Dewar J."/>
            <person name="Goldberg J."/>
            <person name="Griggs A."/>
            <person name="Gujja S."/>
            <person name="Hansen M."/>
            <person name="Howarth C."/>
            <person name="Imamovic A."/>
            <person name="Ireland A."/>
            <person name="Larimer J."/>
            <person name="McCowan C."/>
            <person name="Murphy C."/>
            <person name="Pearson M."/>
            <person name="Poon T.W."/>
            <person name="Priest M."/>
            <person name="Roberts A."/>
            <person name="Saif S."/>
            <person name="Shea T."/>
            <person name="Sykes S."/>
            <person name="Wortman J."/>
            <person name="Nusbaum C."/>
            <person name="Birren B."/>
        </authorList>
    </citation>
    <scope>NUCLEOTIDE SEQUENCE [LARGE SCALE GENOMIC DNA]</scope>
    <source>
        <strain evidence="1">IAC_01/95</strain>
    </source>
</reference>
<accession>W2NSV0</accession>
<sequence length="33" mass="3781">MVTTHSFADEKAIYILQENSDKLWQPTQVVNAC</sequence>
<dbReference type="AlphaFoldDB" id="W2NSV0"/>
<dbReference type="EMBL" id="KI691801">
    <property type="protein sequence ID" value="ETM51600.1"/>
    <property type="molecule type" value="Genomic_DNA"/>
</dbReference>